<dbReference type="EMBL" id="QEAP01000078">
    <property type="protein sequence ID" value="TPX75540.1"/>
    <property type="molecule type" value="Genomic_DNA"/>
</dbReference>
<evidence type="ECO:0000259" key="9">
    <source>
        <dbReference type="Pfam" id="PF19292"/>
    </source>
</evidence>
<evidence type="ECO:0000259" key="8">
    <source>
        <dbReference type="Pfam" id="PF15711"/>
    </source>
</evidence>
<evidence type="ECO:0000256" key="3">
    <source>
        <dbReference type="ARBA" id="ARBA00022600"/>
    </source>
</evidence>
<keyword evidence="3" id="KW-0321">Glycogen metabolism</keyword>
<evidence type="ECO:0000256" key="4">
    <source>
        <dbReference type="ARBA" id="ARBA00022860"/>
    </source>
</evidence>
<dbReference type="GO" id="GO:0005964">
    <property type="term" value="C:phosphorylase kinase complex"/>
    <property type="evidence" value="ECO:0007669"/>
    <property type="project" value="TreeGrafter"/>
</dbReference>
<dbReference type="Proteomes" id="UP000320333">
    <property type="component" value="Unassembled WGS sequence"/>
</dbReference>
<dbReference type="Pfam" id="PF00723">
    <property type="entry name" value="Glyco_hydro_15"/>
    <property type="match status" value="1"/>
</dbReference>
<dbReference type="InterPro" id="IPR012341">
    <property type="entry name" value="6hp_glycosidase-like_sf"/>
</dbReference>
<dbReference type="Pfam" id="PF19292">
    <property type="entry name" value="KPBB_C"/>
    <property type="match status" value="1"/>
</dbReference>
<dbReference type="STRING" id="246404.A0A507FIL2"/>
<dbReference type="Pfam" id="PF15711">
    <property type="entry name" value="ILEI"/>
    <property type="match status" value="1"/>
</dbReference>
<feature type="domain" description="ILEI/PANDER" evidence="8">
    <location>
        <begin position="1217"/>
        <end position="1307"/>
    </location>
</feature>
<dbReference type="InterPro" id="IPR008734">
    <property type="entry name" value="PHK_A/B_su"/>
</dbReference>
<evidence type="ECO:0000256" key="5">
    <source>
        <dbReference type="ARBA" id="ARBA00023277"/>
    </source>
</evidence>
<evidence type="ECO:0000313" key="10">
    <source>
        <dbReference type="EMBL" id="TPX75540.1"/>
    </source>
</evidence>
<evidence type="ECO:0000313" key="11">
    <source>
        <dbReference type="Proteomes" id="UP000320333"/>
    </source>
</evidence>
<feature type="domain" description="GH15-like" evidence="7">
    <location>
        <begin position="87"/>
        <end position="1089"/>
    </location>
</feature>
<dbReference type="SUPFAM" id="SSF48208">
    <property type="entry name" value="Six-hairpin glycosidases"/>
    <property type="match status" value="1"/>
</dbReference>
<evidence type="ECO:0000256" key="2">
    <source>
        <dbReference type="ARBA" id="ARBA00007128"/>
    </source>
</evidence>
<organism evidence="10 11">
    <name type="scientific">Chytriomyces confervae</name>
    <dbReference type="NCBI Taxonomy" id="246404"/>
    <lineage>
        <taxon>Eukaryota</taxon>
        <taxon>Fungi</taxon>
        <taxon>Fungi incertae sedis</taxon>
        <taxon>Chytridiomycota</taxon>
        <taxon>Chytridiomycota incertae sedis</taxon>
        <taxon>Chytridiomycetes</taxon>
        <taxon>Chytridiales</taxon>
        <taxon>Chytriomycetaceae</taxon>
        <taxon>Chytriomyces</taxon>
    </lineage>
</organism>
<dbReference type="PANTHER" id="PTHR10749">
    <property type="entry name" value="PHOSPHORYLASE B KINASE REGULATORY SUBUNIT"/>
    <property type="match status" value="1"/>
</dbReference>
<dbReference type="Gene3D" id="1.50.10.10">
    <property type="match status" value="1"/>
</dbReference>
<proteinExistence type="inferred from homology"/>
<comment type="similarity">
    <text evidence="2">Belongs to the phosphorylase b kinase regulatory chain family.</text>
</comment>
<evidence type="ECO:0000256" key="1">
    <source>
        <dbReference type="ARBA" id="ARBA00005131"/>
    </source>
</evidence>
<evidence type="ECO:0000259" key="7">
    <source>
        <dbReference type="Pfam" id="PF00723"/>
    </source>
</evidence>
<dbReference type="InterPro" id="IPR008928">
    <property type="entry name" value="6-hairpin_glycosidase_sf"/>
</dbReference>
<dbReference type="PANTHER" id="PTHR10749:SF8">
    <property type="entry name" value="PHOSPHORYLASE B KINASE REGULATORY SUBUNIT BETA"/>
    <property type="match status" value="1"/>
</dbReference>
<sequence length="1598" mass="177738">MPSSRRYVKDRLDKYYEEVSAIILSRQNHATGLVSLLMPRASIPAALTPPPFVPSMLVDSRINGCYNARRLQGCMDKASEALFRTGDNVYSIMAAWGLALAYRRIDDDEGRAYELEHATIKCMRGILFAYMRQAHKVEQFKHSQHIEHALHAKFNTATGDTVVGDKDWGHLQIDATSLFLLQLAQMTAAGTLVIYTMDEVHFIQNLVFYIERGYRTPDYGIWERGNKMNHGTPELNSSSIGMVVAALQAINGLNLFGSRGGPSSVIHVLPDEITRNYTTLHSSLPRESNSKEVDAAVLAVISFPAFAVSDSKLITRTRNEIVKKLGGRHGFKRFLRDGHQTLLEDTSRLHYDPHELKIFEGIECEWPLFYTYMILDGLFRDDSKQVSEYRGLLEPLLVDSSSTSAHEGHAPTPTPSKGNRSSQSGRRSSVVRRTHNRPPSGTKLVPELYIVPKSKINDEKENPGSVKRFANENVPLVWAQSLYILGSLIQDDLLSPAELDPLGRRLLPFRPKQGSEVVVQVVLLAESPELQAKLATFGLETQTIDTCSPVHISPPSALRDAYLSLGESAKLGLSGRPKRPIGTLSTSKLYRCQGRLYAFLPHFMDKEEFYLVSDNNYLVSVLEQELSFVKNHWWYPGRPTMVVMLTNQMIGGLRSNKELASNQRWRYNHRDSKRNLLNFMMSLRSGMCGGVRVRVGRLSEMINSSCIESLDFLVSSEAMGETEDWHSVLKGEWHQPLLKRLQTDVATQAPTPSVRGRSLRRKSSGDMSGFIASSITKSPLKSPYYTEDPLSFEDEDGFKLREHIDVDMAKLELGPAITRDKEARSPIRAHSSNRAGLSGILSSSIEGLGNNLTESRRSSYTFDLNEFTKSKEVLKKGTSSGLSEDPAQGGKDGEMSTWGTDSMTSAADKPNDEDNPLDMLTLTLNDPMHVQAATDLLQSSTNIYDQIDLLHCKYLFNCNYLFSCCGLEYRVGTLGTIQSLLEEVYVKAMQMKEWSIVRQVAGILKKMVNSLTINVADLLIRGKPVAVGFGSNEYFITNPLSPEALSALIYKHCASDVREAPLVQELLTYLGSLIRSTPALFDGIQRVRTYFFVIAMREEISRLKGCDEEEAVEHLMQLSPYEMKMLLNTVLSARDQTHSSADVALGLSTSYRWRNIQVQGGANAEAKNVLKMSTSGVALPSHLTVSVQSAGFSAGNFCKVDLMRDGVSIPLSAIFGRGLNVVVIDPLDGAIIESASFDTHISRDESYEFVKMIEWVDPGVIVIVVAKDDCAENLTTPARAACESLGSGKIRDVRYRDSWCLIGEKGAEIGSVPEAHSQSNLGATALITRNIDLLLRRKKMLASYPANSQMRLLTSGAAANMMMPSNGRWLRRRKNDGALNRVPPEFYPKVWKVLSKCHGIVIGREFLPRDPTISEKTPEEFNFALQVESYLDVIRDPAERQLAVECLMVVSRIADRNPEIQIHSGPLDLMKIIRDAVSQFWIKWVGTQNPAHLAAFATNAETRTQSPRPSEAGSANGSASNLAGPDLSFEKNERFARRLFFDLEQEGKEGTMAYLAKSSVRISFDVSWLGEMGVGHEDEADDGLGDVRGRMPKTSTVE</sequence>
<feature type="region of interest" description="Disordered" evidence="6">
    <location>
        <begin position="747"/>
        <end position="771"/>
    </location>
</feature>
<comment type="caution">
    <text evidence="10">The sequence shown here is derived from an EMBL/GenBank/DDBJ whole genome shotgun (WGS) entry which is preliminary data.</text>
</comment>
<comment type="pathway">
    <text evidence="1">Glycan biosynthesis; glycogen metabolism.</text>
</comment>
<gene>
    <name evidence="10" type="ORF">CcCBS67573_g03209</name>
</gene>
<evidence type="ECO:0000256" key="6">
    <source>
        <dbReference type="SAM" id="MobiDB-lite"/>
    </source>
</evidence>
<keyword evidence="11" id="KW-1185">Reference proteome</keyword>
<reference evidence="10 11" key="1">
    <citation type="journal article" date="2019" name="Sci. Rep.">
        <title>Comparative genomics of chytrid fungi reveal insights into the obligate biotrophic and pathogenic lifestyle of Synchytrium endobioticum.</title>
        <authorList>
            <person name="van de Vossenberg B.T.L.H."/>
            <person name="Warris S."/>
            <person name="Nguyen H.D.T."/>
            <person name="van Gent-Pelzer M.P.E."/>
            <person name="Joly D.L."/>
            <person name="van de Geest H.C."/>
            <person name="Bonants P.J.M."/>
            <person name="Smith D.S."/>
            <person name="Levesque C.A."/>
            <person name="van der Lee T.A.J."/>
        </authorList>
    </citation>
    <scope>NUCLEOTIDE SEQUENCE [LARGE SCALE GENOMIC DNA]</scope>
    <source>
        <strain evidence="10 11">CBS 675.73</strain>
    </source>
</reference>
<feature type="region of interest" description="Disordered" evidence="6">
    <location>
        <begin position="1575"/>
        <end position="1598"/>
    </location>
</feature>
<feature type="region of interest" description="Disordered" evidence="6">
    <location>
        <begin position="400"/>
        <end position="444"/>
    </location>
</feature>
<accession>A0A507FIL2</accession>
<feature type="region of interest" description="Disordered" evidence="6">
    <location>
        <begin position="1500"/>
        <end position="1526"/>
    </location>
</feature>
<feature type="domain" description="Phosphorylase b kinase regulatory subunit alpha/beta C-terminal" evidence="9">
    <location>
        <begin position="1346"/>
        <end position="1485"/>
    </location>
</feature>
<dbReference type="GO" id="GO:0003824">
    <property type="term" value="F:catalytic activity"/>
    <property type="evidence" value="ECO:0007669"/>
    <property type="project" value="UniProtKB-ARBA"/>
</dbReference>
<feature type="compositionally biased region" description="Low complexity" evidence="6">
    <location>
        <begin position="1510"/>
        <end position="1524"/>
    </location>
</feature>
<dbReference type="GO" id="GO:0005516">
    <property type="term" value="F:calmodulin binding"/>
    <property type="evidence" value="ECO:0007669"/>
    <property type="project" value="UniProtKB-KW"/>
</dbReference>
<dbReference type="PROSITE" id="PS52031">
    <property type="entry name" value="GG_LECTIN"/>
    <property type="match status" value="1"/>
</dbReference>
<evidence type="ECO:0008006" key="12">
    <source>
        <dbReference type="Google" id="ProtNLM"/>
    </source>
</evidence>
<name>A0A507FIL2_9FUNG</name>
<dbReference type="GO" id="GO:0005977">
    <property type="term" value="P:glycogen metabolic process"/>
    <property type="evidence" value="ECO:0007669"/>
    <property type="project" value="UniProtKB-UniPathway"/>
</dbReference>
<keyword evidence="5" id="KW-0119">Carbohydrate metabolism</keyword>
<protein>
    <recommendedName>
        <fullName evidence="12">Phosphorylase kinase alphabeta</fullName>
    </recommendedName>
</protein>
<dbReference type="InterPro" id="IPR039477">
    <property type="entry name" value="ILEI/PANDER_dom"/>
</dbReference>
<dbReference type="OrthoDB" id="5971574at2759"/>
<dbReference type="UniPathway" id="UPA00163"/>
<keyword evidence="4" id="KW-0112">Calmodulin-binding</keyword>
<dbReference type="InterPro" id="IPR045583">
    <property type="entry name" value="KPBA/B_C"/>
</dbReference>
<feature type="region of interest" description="Disordered" evidence="6">
    <location>
        <begin position="875"/>
        <end position="916"/>
    </location>
</feature>
<dbReference type="InterPro" id="IPR011613">
    <property type="entry name" value="GH15-like"/>
</dbReference>